<comment type="caution">
    <text evidence="1">The sequence shown here is derived from an EMBL/GenBank/DDBJ whole genome shotgun (WGS) entry which is preliminary data.</text>
</comment>
<sequence>MANTQMQLEDWLDDLCARFIINLPEEDLSSVARICFQVEEAQWFYEDFIRPLDPNLPSMSLRTFCLRMFQHCPLLASFSVENHTRAFEEFLEYKTRVPVRGAIMLNQEMDSTVLVKGWKKGANWSFPRGKINKDEDDLDCAIREVWEETGLDLKAAGLVPKAANPKYIEITMREQQMRLYVFRDIPMNTHFQPMTRKEISKIQWYKLSELPAFRKKGQQEVGGNAATASANKFYMVAPFLVPLKKWVGQQKRTEARKAASHNSHLNPYLPADETQTEEDAWTQTIPDLPRETPAIETLEGATMELQRLLKVQPPTQGLQPAPAQESKASALLSILQKGRTSETAQEAQPQQMPHAVGMGSAELAQPRDLYHHTNQADITTNTGQPPPFYHQQNQNAHGWNSGHATQGQGSQQSYDQLTGGLSQQKQYNGQAQILHPQPLPPQVQKSIFMQSTPQPQPGNGYAQSVHAQQPRFDQTQNAHLLPQQSRMPPNVGRPVQLDGQSMSLLNAFKKAPDAAANRQPNQSSPSFGQPGPQHQPLPQQMPRLPVASQGQAQQNPGRVGGEPPADAHRSALLGMFKSGQRATPELPAGAARAPGVGASDTEKQLLDTLRGPSQIMQAPHAQQTQRLPSQHHMDPSAALSDFLALKPKPEPTAQTHQYQQRPVEVPANPQRQPSVPSPAQQAQGQSQPIRILQRGQNQESLSHSVGNLSIGSQGQQAQARSPYINYALPEMATAPDRASLPSPASSVNQTGGAHDQKRQLLSLFGKQQQQSPLSGSAPTEQPYMEHAHQKSRMASLASGAGAGEIAIDKASPHHENQNPMSPADKSFLLDYLQSVTTNAKP</sequence>
<gene>
    <name evidence="1" type="ORF">N3K66_001048</name>
</gene>
<accession>A0ACC0VDZ9</accession>
<reference evidence="1" key="1">
    <citation type="submission" date="2022-10" db="EMBL/GenBank/DDBJ databases">
        <title>Complete Genome of Trichothecium roseum strain YXFP-22015, a Plant Pathogen Isolated from Citrus.</title>
        <authorList>
            <person name="Wang Y."/>
            <person name="Zhu L."/>
        </authorList>
    </citation>
    <scope>NUCLEOTIDE SEQUENCE</scope>
    <source>
        <strain evidence="1">YXFP-22015</strain>
    </source>
</reference>
<keyword evidence="2" id="KW-1185">Reference proteome</keyword>
<dbReference type="Proteomes" id="UP001163324">
    <property type="component" value="Chromosome 1"/>
</dbReference>
<dbReference type="EMBL" id="CM047940">
    <property type="protein sequence ID" value="KAI9904519.1"/>
    <property type="molecule type" value="Genomic_DNA"/>
</dbReference>
<organism evidence="1 2">
    <name type="scientific">Trichothecium roseum</name>
    <dbReference type="NCBI Taxonomy" id="47278"/>
    <lineage>
        <taxon>Eukaryota</taxon>
        <taxon>Fungi</taxon>
        <taxon>Dikarya</taxon>
        <taxon>Ascomycota</taxon>
        <taxon>Pezizomycotina</taxon>
        <taxon>Sordariomycetes</taxon>
        <taxon>Hypocreomycetidae</taxon>
        <taxon>Hypocreales</taxon>
        <taxon>Hypocreales incertae sedis</taxon>
        <taxon>Trichothecium</taxon>
    </lineage>
</organism>
<name>A0ACC0VDZ9_9HYPO</name>
<evidence type="ECO:0000313" key="2">
    <source>
        <dbReference type="Proteomes" id="UP001163324"/>
    </source>
</evidence>
<proteinExistence type="predicted"/>
<protein>
    <submittedName>
        <fullName evidence="1">Uncharacterized protein</fullName>
    </submittedName>
</protein>
<evidence type="ECO:0000313" key="1">
    <source>
        <dbReference type="EMBL" id="KAI9904519.1"/>
    </source>
</evidence>